<keyword evidence="4" id="KW-0378">Hydrolase</keyword>
<evidence type="ECO:0000256" key="4">
    <source>
        <dbReference type="ARBA" id="ARBA00022801"/>
    </source>
</evidence>
<accession>A0A916LIY3</accession>
<evidence type="ECO:0000313" key="6">
    <source>
        <dbReference type="Proteomes" id="UP000243105"/>
    </source>
</evidence>
<dbReference type="GO" id="GO:0008047">
    <property type="term" value="F:enzyme activator activity"/>
    <property type="evidence" value="ECO:0007669"/>
    <property type="project" value="InterPro"/>
</dbReference>
<dbReference type="InterPro" id="IPR000671">
    <property type="entry name" value="Peptidase_A31"/>
</dbReference>
<comment type="caution">
    <text evidence="5">The sequence shown here is derived from an EMBL/GenBank/DDBJ whole genome shotgun (WGS) entry which is preliminary data.</text>
</comment>
<evidence type="ECO:0000256" key="3">
    <source>
        <dbReference type="ARBA" id="ARBA00022750"/>
    </source>
</evidence>
<dbReference type="SUPFAM" id="SSF53163">
    <property type="entry name" value="HybD-like"/>
    <property type="match status" value="1"/>
</dbReference>
<dbReference type="NCBIfam" id="TIGR00072">
    <property type="entry name" value="hydrog_prot"/>
    <property type="match status" value="1"/>
</dbReference>
<keyword evidence="3" id="KW-0064">Aspartyl protease</keyword>
<name>A0A916LIY3_KRYT1</name>
<dbReference type="EMBL" id="CZVV01000026">
    <property type="protein sequence ID" value="CUS99478.1"/>
    <property type="molecule type" value="Genomic_DNA"/>
</dbReference>
<sequence>MRENSNKNFLVVGIGNAFRGDDALGLLVARFLKRYFAGRVKIVEVDISFDELIQTWGKFQLVIIIDAVKSEGDEIGKVYRFELWEAEIPSKLEFFSTHALGVAEYINLAKVLGNLPAKVIIYGIVGKHFNFGDPISPEVKSSCREVIKQILCDCEVR</sequence>
<comment type="similarity">
    <text evidence="1">Belongs to the peptidase A31 family.</text>
</comment>
<dbReference type="GO" id="GO:0004190">
    <property type="term" value="F:aspartic-type endopeptidase activity"/>
    <property type="evidence" value="ECO:0007669"/>
    <property type="project" value="UniProtKB-KW"/>
</dbReference>
<dbReference type="Gene3D" id="3.40.50.1450">
    <property type="entry name" value="HybD-like"/>
    <property type="match status" value="1"/>
</dbReference>
<dbReference type="Pfam" id="PF01750">
    <property type="entry name" value="HycI"/>
    <property type="match status" value="1"/>
</dbReference>
<dbReference type="InterPro" id="IPR023430">
    <property type="entry name" value="Pept_HybD-like_dom_sf"/>
</dbReference>
<reference evidence="5 6" key="1">
    <citation type="submission" date="2015-11" db="EMBL/GenBank/DDBJ databases">
        <authorList>
            <person name="Varghese N."/>
        </authorList>
    </citation>
    <scope>NUCLEOTIDE SEQUENCE [LARGE SCALE GENOMIC DNA]</scope>
    <source>
        <strain evidence="5 6">JGI-25</strain>
    </source>
</reference>
<organism evidence="5 6">
    <name type="scientific">Kryptobacter tengchongensis</name>
    <dbReference type="NCBI Taxonomy" id="1643429"/>
    <lineage>
        <taxon>Bacteria</taxon>
        <taxon>Pseudomonadati</taxon>
        <taxon>Candidatus Kryptoniota</taxon>
        <taxon>Candidatus Kryptobacter</taxon>
    </lineage>
</organism>
<dbReference type="AlphaFoldDB" id="A0A916LIY3"/>
<keyword evidence="2 5" id="KW-0645">Protease</keyword>
<protein>
    <submittedName>
        <fullName evidence="5">Hydrogenase maturation protease</fullName>
    </submittedName>
</protein>
<dbReference type="CDD" id="cd00518">
    <property type="entry name" value="H2MP"/>
    <property type="match status" value="1"/>
</dbReference>
<dbReference type="PANTHER" id="PTHR30302">
    <property type="entry name" value="HYDROGENASE 1 MATURATION PROTEASE"/>
    <property type="match status" value="1"/>
</dbReference>
<dbReference type="GO" id="GO:0016485">
    <property type="term" value="P:protein processing"/>
    <property type="evidence" value="ECO:0007669"/>
    <property type="project" value="TreeGrafter"/>
</dbReference>
<evidence type="ECO:0000256" key="1">
    <source>
        <dbReference type="ARBA" id="ARBA00006814"/>
    </source>
</evidence>
<dbReference type="Proteomes" id="UP000243105">
    <property type="component" value="Unassembled WGS sequence"/>
</dbReference>
<proteinExistence type="inferred from homology"/>
<dbReference type="RefSeq" id="WP_159420839.1">
    <property type="nucleotide sequence ID" value="NZ_CZVV01000026.1"/>
</dbReference>
<gene>
    <name evidence="5" type="ORF">JGI25_00581</name>
</gene>
<dbReference type="PANTHER" id="PTHR30302:SF1">
    <property type="entry name" value="HYDROGENASE 2 MATURATION PROTEASE"/>
    <property type="match status" value="1"/>
</dbReference>
<evidence type="ECO:0000313" key="5">
    <source>
        <dbReference type="EMBL" id="CUS99478.1"/>
    </source>
</evidence>
<evidence type="ECO:0000256" key="2">
    <source>
        <dbReference type="ARBA" id="ARBA00022670"/>
    </source>
</evidence>